<dbReference type="AlphaFoldDB" id="A0AAV4X2G8"/>
<gene>
    <name evidence="1" type="ORF">CDAR_226471</name>
</gene>
<name>A0AAV4X2G8_9ARAC</name>
<dbReference type="EMBL" id="BPLQ01015462">
    <property type="protein sequence ID" value="GIY88231.1"/>
    <property type="molecule type" value="Genomic_DNA"/>
</dbReference>
<proteinExistence type="predicted"/>
<reference evidence="1 2" key="1">
    <citation type="submission" date="2021-06" db="EMBL/GenBank/DDBJ databases">
        <title>Caerostris darwini draft genome.</title>
        <authorList>
            <person name="Kono N."/>
            <person name="Arakawa K."/>
        </authorList>
    </citation>
    <scope>NUCLEOTIDE SEQUENCE [LARGE SCALE GENOMIC DNA]</scope>
</reference>
<keyword evidence="2" id="KW-1185">Reference proteome</keyword>
<organism evidence="1 2">
    <name type="scientific">Caerostris darwini</name>
    <dbReference type="NCBI Taxonomy" id="1538125"/>
    <lineage>
        <taxon>Eukaryota</taxon>
        <taxon>Metazoa</taxon>
        <taxon>Ecdysozoa</taxon>
        <taxon>Arthropoda</taxon>
        <taxon>Chelicerata</taxon>
        <taxon>Arachnida</taxon>
        <taxon>Araneae</taxon>
        <taxon>Araneomorphae</taxon>
        <taxon>Entelegynae</taxon>
        <taxon>Araneoidea</taxon>
        <taxon>Araneidae</taxon>
        <taxon>Caerostris</taxon>
    </lineage>
</organism>
<evidence type="ECO:0000313" key="1">
    <source>
        <dbReference type="EMBL" id="GIY88231.1"/>
    </source>
</evidence>
<protein>
    <submittedName>
        <fullName evidence="1">Uncharacterized protein</fullName>
    </submittedName>
</protein>
<accession>A0AAV4X2G8</accession>
<comment type="caution">
    <text evidence="1">The sequence shown here is derived from an EMBL/GenBank/DDBJ whole genome shotgun (WGS) entry which is preliminary data.</text>
</comment>
<dbReference type="Proteomes" id="UP001054837">
    <property type="component" value="Unassembled WGS sequence"/>
</dbReference>
<sequence>MLHICTELFTTRVICSTACQSIYHPRLAQDTAPQINCHFVAMVTLPSGAPQRCEPAIWGAVYDANNMLHSVSLHLSSVPRTRHGPSNQLSFRCHGYTSFRSTSKMRTSDLGTGPYDGRKGSGNEAMRMSEMEKNKKHSHPFLRTIRNLMPPLICPAGAGTTMAQIPDIIR</sequence>
<evidence type="ECO:0000313" key="2">
    <source>
        <dbReference type="Proteomes" id="UP001054837"/>
    </source>
</evidence>